<dbReference type="AlphaFoldDB" id="A0AAD1W5F3"/>
<evidence type="ECO:0000313" key="1">
    <source>
        <dbReference type="EMBL" id="CAH2284065.1"/>
    </source>
</evidence>
<organism evidence="1 2">
    <name type="scientific">Pelobates cultripes</name>
    <name type="common">Western spadefoot toad</name>
    <dbReference type="NCBI Taxonomy" id="61616"/>
    <lineage>
        <taxon>Eukaryota</taxon>
        <taxon>Metazoa</taxon>
        <taxon>Chordata</taxon>
        <taxon>Craniata</taxon>
        <taxon>Vertebrata</taxon>
        <taxon>Euteleostomi</taxon>
        <taxon>Amphibia</taxon>
        <taxon>Batrachia</taxon>
        <taxon>Anura</taxon>
        <taxon>Pelobatoidea</taxon>
        <taxon>Pelobatidae</taxon>
        <taxon>Pelobates</taxon>
    </lineage>
</organism>
<keyword evidence="2" id="KW-1185">Reference proteome</keyword>
<dbReference type="Proteomes" id="UP001295444">
    <property type="component" value="Chromosome 04"/>
</dbReference>
<accession>A0AAD1W5F3</accession>
<sequence>MTVIYRELLQARDQLTELLRDHFRSVQHSKGFFYAHTNKGGQVLYGLLKGTLPRTQVHRLRLSTGQTSPFPNDIAEEFRSFYHSLYSLYKLNEVDVNRPTLIDNYLRTCYENRISYSGGGNGWSDQ</sequence>
<protein>
    <submittedName>
        <fullName evidence="1">Uncharacterized protein</fullName>
    </submittedName>
</protein>
<proteinExistence type="predicted"/>
<gene>
    <name evidence="1" type="ORF">PECUL_23A000768</name>
</gene>
<reference evidence="1" key="1">
    <citation type="submission" date="2022-03" db="EMBL/GenBank/DDBJ databases">
        <authorList>
            <person name="Alioto T."/>
            <person name="Alioto T."/>
            <person name="Gomez Garrido J."/>
        </authorList>
    </citation>
    <scope>NUCLEOTIDE SEQUENCE</scope>
</reference>
<evidence type="ECO:0000313" key="2">
    <source>
        <dbReference type="Proteomes" id="UP001295444"/>
    </source>
</evidence>
<dbReference type="EMBL" id="OW240915">
    <property type="protein sequence ID" value="CAH2284065.1"/>
    <property type="molecule type" value="Genomic_DNA"/>
</dbReference>
<name>A0AAD1W5F3_PELCU</name>